<feature type="binding site" evidence="7">
    <location>
        <position position="85"/>
    </location>
    <ligand>
        <name>Fe(3+)</name>
        <dbReference type="ChEBI" id="CHEBI:29034"/>
    </ligand>
</feature>
<dbReference type="RefSeq" id="WP_050061003.1">
    <property type="nucleotide sequence ID" value="NZ_JACHEK010000008.1"/>
</dbReference>
<dbReference type="CDD" id="cd01296">
    <property type="entry name" value="Imidazolone-5PH"/>
    <property type="match status" value="1"/>
</dbReference>
<evidence type="ECO:0000256" key="3">
    <source>
        <dbReference type="ARBA" id="ARBA00022801"/>
    </source>
</evidence>
<dbReference type="Gene3D" id="2.30.40.10">
    <property type="entry name" value="Urease, subunit C, domain 1"/>
    <property type="match status" value="1"/>
</dbReference>
<feature type="binding site" evidence="7">
    <location>
        <position position="256"/>
    </location>
    <ligand>
        <name>4-imidazolone-5-propanoate</name>
        <dbReference type="ChEBI" id="CHEBI:77893"/>
    </ligand>
</feature>
<accession>A0A841K247</accession>
<evidence type="ECO:0000256" key="4">
    <source>
        <dbReference type="ARBA" id="ARBA00022808"/>
    </source>
</evidence>
<dbReference type="GO" id="GO:0019557">
    <property type="term" value="P:L-histidine catabolic process to glutamate and formate"/>
    <property type="evidence" value="ECO:0007669"/>
    <property type="project" value="UniProtKB-UniPathway"/>
</dbReference>
<evidence type="ECO:0000313" key="11">
    <source>
        <dbReference type="Proteomes" id="UP000538666"/>
    </source>
</evidence>
<feature type="binding site" evidence="7">
    <location>
        <position position="188"/>
    </location>
    <ligand>
        <name>4-imidazolone-5-propanoate</name>
        <dbReference type="ChEBI" id="CHEBI:77893"/>
    </ligand>
</feature>
<dbReference type="UniPathway" id="UPA00379">
    <property type="reaction ID" value="UER00551"/>
</dbReference>
<proteinExistence type="inferred from homology"/>
<dbReference type="GO" id="GO:0019556">
    <property type="term" value="P:L-histidine catabolic process to glutamate and formamide"/>
    <property type="evidence" value="ECO:0007669"/>
    <property type="project" value="UniProtKB-UniRule"/>
</dbReference>
<evidence type="ECO:0000259" key="9">
    <source>
        <dbReference type="Pfam" id="PF22039"/>
    </source>
</evidence>
<keyword evidence="3 7" id="KW-0378">Hydrolase</keyword>
<keyword evidence="7" id="KW-0963">Cytoplasm</keyword>
<feature type="binding site" evidence="7">
    <location>
        <position position="155"/>
    </location>
    <ligand>
        <name>N-formimidoyl-L-glutamate</name>
        <dbReference type="ChEBI" id="CHEBI:58928"/>
    </ligand>
</feature>
<feature type="binding site" evidence="7">
    <location>
        <position position="332"/>
    </location>
    <ligand>
        <name>N-formimidoyl-L-glutamate</name>
        <dbReference type="ChEBI" id="CHEBI:58928"/>
    </ligand>
</feature>
<evidence type="ECO:0000256" key="5">
    <source>
        <dbReference type="ARBA" id="ARBA00022833"/>
    </source>
</evidence>
<feature type="binding site" evidence="7">
    <location>
        <position position="333"/>
    </location>
    <ligand>
        <name>4-imidazolone-5-propanoate</name>
        <dbReference type="ChEBI" id="CHEBI:77893"/>
    </ligand>
</feature>
<dbReference type="OrthoDB" id="9776455at2"/>
<dbReference type="AlphaFoldDB" id="A0A841K247"/>
<dbReference type="HAMAP" id="MF_00372">
    <property type="entry name" value="HutI"/>
    <property type="match status" value="1"/>
</dbReference>
<feature type="binding site" evidence="7">
    <location>
        <position position="330"/>
    </location>
    <ligand>
        <name>N-formimidoyl-L-glutamate</name>
        <dbReference type="ChEBI" id="CHEBI:58928"/>
    </ligand>
</feature>
<dbReference type="InterPro" id="IPR006680">
    <property type="entry name" value="Amidohydro-rel"/>
</dbReference>
<dbReference type="InterPro" id="IPR032466">
    <property type="entry name" value="Metal_Hydrolase"/>
</dbReference>
<comment type="catalytic activity">
    <reaction evidence="7">
        <text>4-imidazolone-5-propanoate + H2O = N-formimidoyl-L-glutamate</text>
        <dbReference type="Rhea" id="RHEA:23660"/>
        <dbReference type="ChEBI" id="CHEBI:15377"/>
        <dbReference type="ChEBI" id="CHEBI:58928"/>
        <dbReference type="ChEBI" id="CHEBI:77893"/>
        <dbReference type="EC" id="3.5.2.7"/>
    </reaction>
</comment>
<dbReference type="PANTHER" id="PTHR42752">
    <property type="entry name" value="IMIDAZOLONEPROPIONASE"/>
    <property type="match status" value="1"/>
</dbReference>
<feature type="binding site" evidence="7">
    <location>
        <position position="328"/>
    </location>
    <ligand>
        <name>Zn(2+)</name>
        <dbReference type="ChEBI" id="CHEBI:29105"/>
    </ligand>
</feature>
<organism evidence="10 11">
    <name type="scientific">Silvibacterium bohemicum</name>
    <dbReference type="NCBI Taxonomy" id="1577686"/>
    <lineage>
        <taxon>Bacteria</taxon>
        <taxon>Pseudomonadati</taxon>
        <taxon>Acidobacteriota</taxon>
        <taxon>Terriglobia</taxon>
        <taxon>Terriglobales</taxon>
        <taxon>Acidobacteriaceae</taxon>
        <taxon>Silvibacterium</taxon>
    </lineage>
</organism>
<evidence type="ECO:0000256" key="2">
    <source>
        <dbReference type="ARBA" id="ARBA00022723"/>
    </source>
</evidence>
<evidence type="ECO:0000256" key="6">
    <source>
        <dbReference type="ARBA" id="ARBA00023004"/>
    </source>
</evidence>
<feature type="binding site" evidence="7">
    <location>
        <position position="83"/>
    </location>
    <ligand>
        <name>Fe(3+)</name>
        <dbReference type="ChEBI" id="CHEBI:29034"/>
    </ligand>
</feature>
<comment type="function">
    <text evidence="7">Catalyzes the hydrolytic cleavage of the carbon-nitrogen bond in imidazolone-5-propanoate to yield N-formimidoyl-L-glutamate. It is the third step in the universal histidine degradation pathway.</text>
</comment>
<comment type="similarity">
    <text evidence="7">Belongs to the metallo-dependent hydrolases superfamily. HutI family.</text>
</comment>
<dbReference type="InterPro" id="IPR011059">
    <property type="entry name" value="Metal-dep_hydrolase_composite"/>
</dbReference>
<keyword evidence="5 7" id="KW-0862">Zinc</keyword>
<dbReference type="InterPro" id="IPR054418">
    <property type="entry name" value="MQNX/HUTI_composite_N"/>
</dbReference>
<comment type="pathway">
    <text evidence="7">Amino-acid degradation; L-histidine degradation into L-glutamate; N-formimidoyl-L-glutamate from L-histidine: step 3/3.</text>
</comment>
<name>A0A841K247_9BACT</name>
<dbReference type="PANTHER" id="PTHR42752:SF1">
    <property type="entry name" value="IMIDAZOLONEPROPIONASE-RELATED"/>
    <property type="match status" value="1"/>
</dbReference>
<dbReference type="GO" id="GO:0008270">
    <property type="term" value="F:zinc ion binding"/>
    <property type="evidence" value="ECO:0007669"/>
    <property type="project" value="UniProtKB-UniRule"/>
</dbReference>
<feature type="binding site" evidence="7">
    <location>
        <position position="92"/>
    </location>
    <ligand>
        <name>4-imidazolone-5-propanoate</name>
        <dbReference type="ChEBI" id="CHEBI:77893"/>
    </ligand>
</feature>
<feature type="binding site" evidence="7">
    <location>
        <position position="253"/>
    </location>
    <ligand>
        <name>Fe(3+)</name>
        <dbReference type="ChEBI" id="CHEBI:29034"/>
    </ligand>
</feature>
<dbReference type="Pfam" id="PF01979">
    <property type="entry name" value="Amidohydro_1"/>
    <property type="match status" value="1"/>
</dbReference>
<dbReference type="Proteomes" id="UP000538666">
    <property type="component" value="Unassembled WGS sequence"/>
</dbReference>
<dbReference type="EC" id="3.5.2.7" evidence="1 7"/>
<keyword evidence="2 7" id="KW-0479">Metal-binding</keyword>
<dbReference type="SUPFAM" id="SSF51338">
    <property type="entry name" value="Composite domain of metallo-dependent hydrolases"/>
    <property type="match status" value="1"/>
</dbReference>
<dbReference type="GO" id="GO:0005506">
    <property type="term" value="F:iron ion binding"/>
    <property type="evidence" value="ECO:0007669"/>
    <property type="project" value="UniProtKB-UniRule"/>
</dbReference>
<dbReference type="SUPFAM" id="SSF51556">
    <property type="entry name" value="Metallo-dependent hydrolases"/>
    <property type="match status" value="1"/>
</dbReference>
<protein>
    <recommendedName>
        <fullName evidence="1 7">Imidazolonepropionase</fullName>
        <ecNumber evidence="1 7">3.5.2.7</ecNumber>
    </recommendedName>
    <alternativeName>
        <fullName evidence="7">Imidazolone-5-propionate hydrolase</fullName>
    </alternativeName>
</protein>
<dbReference type="Gene3D" id="3.20.20.140">
    <property type="entry name" value="Metal-dependent hydrolases"/>
    <property type="match status" value="1"/>
</dbReference>
<keyword evidence="4 7" id="KW-0369">Histidine metabolism</keyword>
<keyword evidence="11" id="KW-1185">Reference proteome</keyword>
<comment type="cofactor">
    <cofactor evidence="7">
        <name>Zn(2+)</name>
        <dbReference type="ChEBI" id="CHEBI:29105"/>
    </cofactor>
    <cofactor evidence="7">
        <name>Fe(3+)</name>
        <dbReference type="ChEBI" id="CHEBI:29034"/>
    </cofactor>
    <text evidence="7">Binds 1 zinc or iron ion per subunit.</text>
</comment>
<dbReference type="GO" id="GO:0050480">
    <property type="term" value="F:imidazolonepropionase activity"/>
    <property type="evidence" value="ECO:0007669"/>
    <property type="project" value="UniProtKB-UniRule"/>
</dbReference>
<dbReference type="GO" id="GO:0005737">
    <property type="term" value="C:cytoplasm"/>
    <property type="evidence" value="ECO:0007669"/>
    <property type="project" value="UniProtKB-SubCell"/>
</dbReference>
<evidence type="ECO:0000256" key="1">
    <source>
        <dbReference type="ARBA" id="ARBA00012864"/>
    </source>
</evidence>
<dbReference type="EMBL" id="JACHEK010000008">
    <property type="protein sequence ID" value="MBB6146009.1"/>
    <property type="molecule type" value="Genomic_DNA"/>
</dbReference>
<evidence type="ECO:0000259" key="8">
    <source>
        <dbReference type="Pfam" id="PF01979"/>
    </source>
</evidence>
<dbReference type="NCBIfam" id="TIGR01224">
    <property type="entry name" value="hutI"/>
    <property type="match status" value="1"/>
</dbReference>
<reference evidence="10 11" key="1">
    <citation type="submission" date="2020-08" db="EMBL/GenBank/DDBJ databases">
        <title>Genomic Encyclopedia of Type Strains, Phase IV (KMG-IV): sequencing the most valuable type-strain genomes for metagenomic binning, comparative biology and taxonomic classification.</title>
        <authorList>
            <person name="Goeker M."/>
        </authorList>
    </citation>
    <scope>NUCLEOTIDE SEQUENCE [LARGE SCALE GENOMIC DNA]</scope>
    <source>
        <strain evidence="10 11">DSM 103733</strain>
    </source>
</reference>
<sequence>MSQLLITNCSQLATLAGPARPRVSHELREVAAIADGAMLVRDGRIAAVGSRADIEPLAEKTRKSVLTINAGGRLVTPGFVDAHTHLVFAGNRADEFEMRCAGATYQEIAAQGGGIRSTVRKTRAASEEDLNAAATRYARWFLESGTTTVEAKSGYGLTVEDELKILRVIRQVGMTTALRTVPTFLGAHEIPSEYAGRADDYVGLIVDEMLPLVAREKLAEFCDIFCEAKVFNLDQARRVFTAANQHGLGLRMHADQFTAFGASELAAEMGAKTCDHLEQTSAASMEKLMQAGVQPVLLPGSVYAIGSQKYPAARAMIDAGLAVVLATDFNPGSSPVSSMRMVMSLACTQMKMTPAETLVAATVNAAYSLNRGHEIGSLETGKVADFVVHDAEDYRELPYFFGDSRAAMVFTNGISFSA</sequence>
<feature type="binding site" evidence="7">
    <location>
        <position position="155"/>
    </location>
    <ligand>
        <name>4-imidazolone-5-propanoate</name>
        <dbReference type="ChEBI" id="CHEBI:77893"/>
    </ligand>
</feature>
<feature type="domain" description="Aminodeoxyfutalosine deaminase/Imidazolonepropionase-like composite" evidence="9">
    <location>
        <begin position="36"/>
        <end position="54"/>
    </location>
</feature>
<feature type="domain" description="Amidohydrolase-related" evidence="8">
    <location>
        <begin position="74"/>
        <end position="412"/>
    </location>
</feature>
<feature type="binding site" evidence="7">
    <location>
        <position position="85"/>
    </location>
    <ligand>
        <name>Zn(2+)</name>
        <dbReference type="ChEBI" id="CHEBI:29105"/>
    </ligand>
</feature>
<dbReference type="InterPro" id="IPR005920">
    <property type="entry name" value="HutI"/>
</dbReference>
<feature type="binding site" evidence="7">
    <location>
        <position position="328"/>
    </location>
    <ligand>
        <name>Fe(3+)</name>
        <dbReference type="ChEBI" id="CHEBI:29034"/>
    </ligand>
</feature>
<dbReference type="FunFam" id="3.20.20.140:FF:000007">
    <property type="entry name" value="Imidazolonepropionase"/>
    <property type="match status" value="1"/>
</dbReference>
<comment type="subcellular location">
    <subcellularLocation>
        <location evidence="7">Cytoplasm</location>
    </subcellularLocation>
</comment>
<dbReference type="Pfam" id="PF22039">
    <property type="entry name" value="HUTI_composite_bact"/>
    <property type="match status" value="1"/>
</dbReference>
<gene>
    <name evidence="7" type="primary">hutI</name>
    <name evidence="10" type="ORF">HNQ77_003979</name>
</gene>
<comment type="caution">
    <text evidence="10">The sequence shown here is derived from an EMBL/GenBank/DDBJ whole genome shotgun (WGS) entry which is preliminary data.</text>
</comment>
<keyword evidence="6 7" id="KW-0408">Iron</keyword>
<evidence type="ECO:0000313" key="10">
    <source>
        <dbReference type="EMBL" id="MBB6146009.1"/>
    </source>
</evidence>
<feature type="binding site" evidence="7">
    <location>
        <position position="83"/>
    </location>
    <ligand>
        <name>Zn(2+)</name>
        <dbReference type="ChEBI" id="CHEBI:29105"/>
    </ligand>
</feature>
<feature type="binding site" evidence="7">
    <location>
        <position position="253"/>
    </location>
    <ligand>
        <name>Zn(2+)</name>
        <dbReference type="ChEBI" id="CHEBI:29105"/>
    </ligand>
</feature>
<evidence type="ECO:0000256" key="7">
    <source>
        <dbReference type="HAMAP-Rule" id="MF_00372"/>
    </source>
</evidence>